<evidence type="ECO:0000313" key="4">
    <source>
        <dbReference type="Proteomes" id="UP000184050"/>
    </source>
</evidence>
<dbReference type="Pfam" id="PF13649">
    <property type="entry name" value="Methyltransf_25"/>
    <property type="match status" value="1"/>
</dbReference>
<dbReference type="PANTHER" id="PTHR43861:SF3">
    <property type="entry name" value="PUTATIVE (AFU_ORTHOLOGUE AFUA_2G14390)-RELATED"/>
    <property type="match status" value="1"/>
</dbReference>
<name>A0A1M6FS23_9BACT</name>
<dbReference type="Gene3D" id="3.40.50.150">
    <property type="entry name" value="Vaccinia Virus protein VP39"/>
    <property type="match status" value="1"/>
</dbReference>
<sequence length="197" mass="22442">MTEFWNERYAVEKYVYGTEPNHFSREQIEQLPPGKILFPAEGEGRNAVHAATNGWQVTAFDASIEARNKAERLAVLNGVSVDYHTVDYENVSFPEESFDCIVLIYAHLHPLKREQIHRKLATFLKPGGKLILEGFSKKQINYNTGGPRNEAMLFSLQEIRSDFQSFSHLTTTEKQIELAEGIFHNGTASVIQVWGRK</sequence>
<dbReference type="AlphaFoldDB" id="A0A1M6FS23"/>
<dbReference type="SUPFAM" id="SSF53335">
    <property type="entry name" value="S-adenosyl-L-methionine-dependent methyltransferases"/>
    <property type="match status" value="1"/>
</dbReference>
<accession>A0A1M6FS23</accession>
<keyword evidence="1 3" id="KW-0808">Transferase</keyword>
<protein>
    <submittedName>
        <fullName evidence="3">Methyltransferase domain-containing protein</fullName>
    </submittedName>
</protein>
<evidence type="ECO:0000256" key="1">
    <source>
        <dbReference type="ARBA" id="ARBA00022679"/>
    </source>
</evidence>
<reference evidence="3 4" key="1">
    <citation type="submission" date="2016-11" db="EMBL/GenBank/DDBJ databases">
        <authorList>
            <person name="Jaros S."/>
            <person name="Januszkiewicz K."/>
            <person name="Wedrychowicz H."/>
        </authorList>
    </citation>
    <scope>NUCLEOTIDE SEQUENCE [LARGE SCALE GENOMIC DNA]</scope>
    <source>
        <strain evidence="3 4">DSM 27063</strain>
    </source>
</reference>
<dbReference type="EMBL" id="FQZE01000009">
    <property type="protein sequence ID" value="SHJ00492.1"/>
    <property type="molecule type" value="Genomic_DNA"/>
</dbReference>
<evidence type="ECO:0000259" key="2">
    <source>
        <dbReference type="Pfam" id="PF13649"/>
    </source>
</evidence>
<dbReference type="GO" id="GO:0032259">
    <property type="term" value="P:methylation"/>
    <property type="evidence" value="ECO:0007669"/>
    <property type="project" value="UniProtKB-KW"/>
</dbReference>
<feature type="domain" description="Methyltransferase" evidence="2">
    <location>
        <begin position="41"/>
        <end position="128"/>
    </location>
</feature>
<keyword evidence="4" id="KW-1185">Reference proteome</keyword>
<proteinExistence type="predicted"/>
<dbReference type="STRING" id="1168035.SAMN05444280_10959"/>
<dbReference type="Proteomes" id="UP000184050">
    <property type="component" value="Unassembled WGS sequence"/>
</dbReference>
<dbReference type="OrthoDB" id="9804312at2"/>
<dbReference type="InterPro" id="IPR029063">
    <property type="entry name" value="SAM-dependent_MTases_sf"/>
</dbReference>
<gene>
    <name evidence="3" type="ORF">SAMN05444280_10959</name>
</gene>
<evidence type="ECO:0000313" key="3">
    <source>
        <dbReference type="EMBL" id="SHJ00492.1"/>
    </source>
</evidence>
<dbReference type="InterPro" id="IPR041698">
    <property type="entry name" value="Methyltransf_25"/>
</dbReference>
<keyword evidence="3" id="KW-0489">Methyltransferase</keyword>
<dbReference type="RefSeq" id="WP_073168050.1">
    <property type="nucleotide sequence ID" value="NZ_FQZE01000009.1"/>
</dbReference>
<organism evidence="3 4">
    <name type="scientific">Tangfeifania diversioriginum</name>
    <dbReference type="NCBI Taxonomy" id="1168035"/>
    <lineage>
        <taxon>Bacteria</taxon>
        <taxon>Pseudomonadati</taxon>
        <taxon>Bacteroidota</taxon>
        <taxon>Bacteroidia</taxon>
        <taxon>Marinilabiliales</taxon>
        <taxon>Prolixibacteraceae</taxon>
        <taxon>Tangfeifania</taxon>
    </lineage>
</organism>
<dbReference type="GO" id="GO:0008168">
    <property type="term" value="F:methyltransferase activity"/>
    <property type="evidence" value="ECO:0007669"/>
    <property type="project" value="UniProtKB-KW"/>
</dbReference>
<dbReference type="CDD" id="cd02440">
    <property type="entry name" value="AdoMet_MTases"/>
    <property type="match status" value="1"/>
</dbReference>
<dbReference type="PANTHER" id="PTHR43861">
    <property type="entry name" value="TRANS-ACONITATE 2-METHYLTRANSFERASE-RELATED"/>
    <property type="match status" value="1"/>
</dbReference>